<evidence type="ECO:0000256" key="16">
    <source>
        <dbReference type="ARBA" id="ARBA00042798"/>
    </source>
</evidence>
<comment type="similarity">
    <text evidence="2 17">Belongs to the Nudix hydrolase family.</text>
</comment>
<keyword evidence="5" id="KW-0479">Metal-binding</keyword>
<dbReference type="PROSITE" id="PS00893">
    <property type="entry name" value="NUDIX_BOX"/>
    <property type="match status" value="1"/>
</dbReference>
<feature type="domain" description="Nudix hydrolase" evidence="19">
    <location>
        <begin position="20"/>
        <end position="151"/>
    </location>
</feature>
<accession>J0KQH6</accession>
<dbReference type="GO" id="GO:0035539">
    <property type="term" value="F:8-oxo-7,8-dihydrodeoxyguanosine triphosphate pyrophosphatase activity"/>
    <property type="evidence" value="ECO:0007669"/>
    <property type="project" value="UniProtKB-EC"/>
</dbReference>
<comment type="cofactor">
    <cofactor evidence="1">
        <name>Mg(2+)</name>
        <dbReference type="ChEBI" id="CHEBI:18420"/>
    </cofactor>
</comment>
<evidence type="ECO:0000256" key="11">
    <source>
        <dbReference type="ARBA" id="ARBA00036904"/>
    </source>
</evidence>
<comment type="catalytic activity">
    <reaction evidence="11">
        <text>8-oxo-GTP + H2O = 8-oxo-GMP + diphosphate + H(+)</text>
        <dbReference type="Rhea" id="RHEA:67616"/>
        <dbReference type="ChEBI" id="CHEBI:15377"/>
        <dbReference type="ChEBI" id="CHEBI:15378"/>
        <dbReference type="ChEBI" id="CHEBI:33019"/>
        <dbReference type="ChEBI" id="CHEBI:143553"/>
        <dbReference type="ChEBI" id="CHEBI:145694"/>
    </reaction>
</comment>
<evidence type="ECO:0000256" key="5">
    <source>
        <dbReference type="ARBA" id="ARBA00022723"/>
    </source>
</evidence>
<evidence type="ECO:0000256" key="9">
    <source>
        <dbReference type="ARBA" id="ARBA00023204"/>
    </source>
</evidence>
<keyword evidence="6" id="KW-0227">DNA damage</keyword>
<evidence type="ECO:0000256" key="7">
    <source>
        <dbReference type="ARBA" id="ARBA00022801"/>
    </source>
</evidence>
<dbReference type="EC" id="3.6.1.55" evidence="12"/>
<dbReference type="GO" id="GO:0006260">
    <property type="term" value="P:DNA replication"/>
    <property type="evidence" value="ECO:0007669"/>
    <property type="project" value="UniProtKB-KW"/>
</dbReference>
<keyword evidence="7 17" id="KW-0378">Hydrolase</keyword>
<dbReference type="HOGENOM" id="CLU_037162_19_3_5"/>
<evidence type="ECO:0000256" key="18">
    <source>
        <dbReference type="SAM" id="MobiDB-lite"/>
    </source>
</evidence>
<dbReference type="PANTHER" id="PTHR47707">
    <property type="entry name" value="8-OXO-DGTP DIPHOSPHATASE"/>
    <property type="match status" value="1"/>
</dbReference>
<keyword evidence="3" id="KW-0515">Mutator protein</keyword>
<comment type="catalytic activity">
    <reaction evidence="10">
        <text>8-oxo-dGTP + H2O = 8-oxo-dGMP + diphosphate + H(+)</text>
        <dbReference type="Rhea" id="RHEA:31575"/>
        <dbReference type="ChEBI" id="CHEBI:15377"/>
        <dbReference type="ChEBI" id="CHEBI:15378"/>
        <dbReference type="ChEBI" id="CHEBI:33019"/>
        <dbReference type="ChEBI" id="CHEBI:63224"/>
        <dbReference type="ChEBI" id="CHEBI:77896"/>
        <dbReference type="EC" id="3.6.1.55"/>
    </reaction>
</comment>
<dbReference type="PRINTS" id="PR00502">
    <property type="entry name" value="NUDIXFAMILY"/>
</dbReference>
<evidence type="ECO:0000256" key="2">
    <source>
        <dbReference type="ARBA" id="ARBA00005582"/>
    </source>
</evidence>
<dbReference type="SUPFAM" id="SSF55811">
    <property type="entry name" value="Nudix"/>
    <property type="match status" value="1"/>
</dbReference>
<dbReference type="GO" id="GO:0044715">
    <property type="term" value="F:8-oxo-dGDP phosphatase activity"/>
    <property type="evidence" value="ECO:0007669"/>
    <property type="project" value="TreeGrafter"/>
</dbReference>
<evidence type="ECO:0000256" key="17">
    <source>
        <dbReference type="RuleBase" id="RU003476"/>
    </source>
</evidence>
<proteinExistence type="inferred from homology"/>
<gene>
    <name evidence="20" type="ORF">Rleg4DRAFT_1338</name>
</gene>
<evidence type="ECO:0000313" key="21">
    <source>
        <dbReference type="Proteomes" id="UP000005732"/>
    </source>
</evidence>
<dbReference type="GO" id="GO:0006281">
    <property type="term" value="P:DNA repair"/>
    <property type="evidence" value="ECO:0007669"/>
    <property type="project" value="UniProtKB-KW"/>
</dbReference>
<feature type="region of interest" description="Disordered" evidence="18">
    <location>
        <begin position="1"/>
        <end position="23"/>
    </location>
</feature>
<evidence type="ECO:0000256" key="10">
    <source>
        <dbReference type="ARBA" id="ARBA00035861"/>
    </source>
</evidence>
<dbReference type="InterPro" id="IPR015797">
    <property type="entry name" value="NUDIX_hydrolase-like_dom_sf"/>
</dbReference>
<evidence type="ECO:0000256" key="3">
    <source>
        <dbReference type="ARBA" id="ARBA00022457"/>
    </source>
</evidence>
<dbReference type="InterPro" id="IPR020084">
    <property type="entry name" value="NUDIX_hydrolase_CS"/>
</dbReference>
<keyword evidence="4" id="KW-0235">DNA replication</keyword>
<name>J0KQH6_RHILT</name>
<dbReference type="Gene3D" id="3.90.79.10">
    <property type="entry name" value="Nucleoside Triphosphate Pyrophosphohydrolase"/>
    <property type="match status" value="1"/>
</dbReference>
<dbReference type="InterPro" id="IPR000086">
    <property type="entry name" value="NUDIX_hydrolase_dom"/>
</dbReference>
<dbReference type="GO" id="GO:0044716">
    <property type="term" value="F:8-oxo-GDP phosphatase activity"/>
    <property type="evidence" value="ECO:0007669"/>
    <property type="project" value="TreeGrafter"/>
</dbReference>
<dbReference type="Proteomes" id="UP000005732">
    <property type="component" value="Unassembled WGS sequence"/>
</dbReference>
<evidence type="ECO:0000256" key="12">
    <source>
        <dbReference type="ARBA" id="ARBA00038905"/>
    </source>
</evidence>
<dbReference type="PANTHER" id="PTHR47707:SF1">
    <property type="entry name" value="NUDIX HYDROLASE FAMILY PROTEIN"/>
    <property type="match status" value="1"/>
</dbReference>
<dbReference type="GO" id="GO:0008413">
    <property type="term" value="F:8-oxo-7,8-dihydroguanosine triphosphate pyrophosphatase activity"/>
    <property type="evidence" value="ECO:0007669"/>
    <property type="project" value="TreeGrafter"/>
</dbReference>
<evidence type="ECO:0000256" key="6">
    <source>
        <dbReference type="ARBA" id="ARBA00022763"/>
    </source>
</evidence>
<dbReference type="InterPro" id="IPR047127">
    <property type="entry name" value="MutT-like"/>
</dbReference>
<protein>
    <recommendedName>
        <fullName evidence="13">8-oxo-dGTP diphosphatase</fullName>
        <ecNumber evidence="12">3.6.1.55</ecNumber>
    </recommendedName>
    <alternativeName>
        <fullName evidence="16">7,8-dihydro-8-oxoguanine-triphosphatase</fullName>
    </alternativeName>
    <alternativeName>
        <fullName evidence="15">Mutator protein MutT</fullName>
    </alternativeName>
    <alternativeName>
        <fullName evidence="14">dGTP pyrophosphohydrolase</fullName>
    </alternativeName>
</protein>
<sequence>MIIAKSRSSGQHRRETDGEDGMPEIALGALRENGSILLARRSAGRKMHPDRWSLPGGHVEDGEDAETAMRRELIEEIGVTPTRWQFAGKFVSEGLAGASAVFHVYSVDQWQGRPRLIDDEHTELRWFTAAAIQFEAELAPAQLGEMLAKLAIR</sequence>
<evidence type="ECO:0000313" key="20">
    <source>
        <dbReference type="EMBL" id="EJC79739.1"/>
    </source>
</evidence>
<reference evidence="20 21" key="1">
    <citation type="submission" date="2012-02" db="EMBL/GenBank/DDBJ databases">
        <title>Improved High-Quality Draft Sequence of Rhizobium leguminosarum bv. trifolii WSM2297.</title>
        <authorList>
            <consortium name="US DOE Joint Genome Institute"/>
            <person name="Lucas S."/>
            <person name="Han J."/>
            <person name="Lapidus A."/>
            <person name="Cheng J.-F."/>
            <person name="Goodwin L."/>
            <person name="Pitluck S."/>
            <person name="Peters L."/>
            <person name="Ovchinnikova G."/>
            <person name="Zhang X."/>
            <person name="Detter J.C."/>
            <person name="Han C."/>
            <person name="Tapia R."/>
            <person name="Land M."/>
            <person name="Hauser L."/>
            <person name="Kyrpides N."/>
            <person name="Ivanova N."/>
            <person name="Pagani I."/>
            <person name="Brau L."/>
            <person name="Yates R."/>
            <person name="O'Hara G."/>
            <person name="Rui T."/>
            <person name="Howieson J."/>
            <person name="Reeve W."/>
            <person name="Woyke T."/>
        </authorList>
    </citation>
    <scope>NUCLEOTIDE SEQUENCE [LARGE SCALE GENOMIC DNA]</scope>
    <source>
        <strain evidence="20 21">WSM2297</strain>
    </source>
</reference>
<keyword evidence="8" id="KW-0460">Magnesium</keyword>
<dbReference type="PROSITE" id="PS51462">
    <property type="entry name" value="NUDIX"/>
    <property type="match status" value="1"/>
</dbReference>
<dbReference type="Pfam" id="PF00293">
    <property type="entry name" value="NUDIX"/>
    <property type="match status" value="1"/>
</dbReference>
<evidence type="ECO:0000256" key="13">
    <source>
        <dbReference type="ARBA" id="ARBA00040794"/>
    </source>
</evidence>
<evidence type="ECO:0000256" key="4">
    <source>
        <dbReference type="ARBA" id="ARBA00022705"/>
    </source>
</evidence>
<dbReference type="EMBL" id="JH719395">
    <property type="protein sequence ID" value="EJC79739.1"/>
    <property type="molecule type" value="Genomic_DNA"/>
</dbReference>
<keyword evidence="9" id="KW-0234">DNA repair</keyword>
<evidence type="ECO:0000256" key="15">
    <source>
        <dbReference type="ARBA" id="ARBA00041979"/>
    </source>
</evidence>
<dbReference type="AlphaFoldDB" id="J0KQH6"/>
<evidence type="ECO:0000259" key="19">
    <source>
        <dbReference type="PROSITE" id="PS51462"/>
    </source>
</evidence>
<organism evidence="20 21">
    <name type="scientific">Rhizobium leguminosarum bv. trifolii WSM2297</name>
    <dbReference type="NCBI Taxonomy" id="754762"/>
    <lineage>
        <taxon>Bacteria</taxon>
        <taxon>Pseudomonadati</taxon>
        <taxon>Pseudomonadota</taxon>
        <taxon>Alphaproteobacteria</taxon>
        <taxon>Hyphomicrobiales</taxon>
        <taxon>Rhizobiaceae</taxon>
        <taxon>Rhizobium/Agrobacterium group</taxon>
        <taxon>Rhizobium</taxon>
    </lineage>
</organism>
<dbReference type="CDD" id="cd02883">
    <property type="entry name" value="NUDIX_Hydrolase"/>
    <property type="match status" value="1"/>
</dbReference>
<dbReference type="InterPro" id="IPR020476">
    <property type="entry name" value="Nudix_hydrolase"/>
</dbReference>
<dbReference type="GO" id="GO:0046872">
    <property type="term" value="F:metal ion binding"/>
    <property type="evidence" value="ECO:0007669"/>
    <property type="project" value="UniProtKB-KW"/>
</dbReference>
<evidence type="ECO:0000256" key="8">
    <source>
        <dbReference type="ARBA" id="ARBA00022842"/>
    </source>
</evidence>
<evidence type="ECO:0000256" key="14">
    <source>
        <dbReference type="ARBA" id="ARBA00041592"/>
    </source>
</evidence>
<evidence type="ECO:0000256" key="1">
    <source>
        <dbReference type="ARBA" id="ARBA00001946"/>
    </source>
</evidence>